<feature type="transmembrane region" description="Helical" evidence="7">
    <location>
        <begin position="365"/>
        <end position="385"/>
    </location>
</feature>
<dbReference type="SUPFAM" id="SSF103473">
    <property type="entry name" value="MFS general substrate transporter"/>
    <property type="match status" value="1"/>
</dbReference>
<evidence type="ECO:0000256" key="2">
    <source>
        <dbReference type="ARBA" id="ARBA00008335"/>
    </source>
</evidence>
<feature type="transmembrane region" description="Helical" evidence="7">
    <location>
        <begin position="333"/>
        <end position="359"/>
    </location>
</feature>
<keyword evidence="10" id="KW-1185">Reference proteome</keyword>
<feature type="transmembrane region" description="Helical" evidence="7">
    <location>
        <begin position="301"/>
        <end position="321"/>
    </location>
</feature>
<dbReference type="InterPro" id="IPR020846">
    <property type="entry name" value="MFS_dom"/>
</dbReference>
<dbReference type="PANTHER" id="PTHR23514:SF3">
    <property type="entry name" value="BYPASS OF STOP CODON PROTEIN 6"/>
    <property type="match status" value="1"/>
</dbReference>
<evidence type="ECO:0000256" key="1">
    <source>
        <dbReference type="ARBA" id="ARBA00004127"/>
    </source>
</evidence>
<proteinExistence type="inferred from homology"/>
<dbReference type="InterPro" id="IPR036259">
    <property type="entry name" value="MFS_trans_sf"/>
</dbReference>
<dbReference type="RefSeq" id="WP_283415260.1">
    <property type="nucleotide sequence ID" value="NZ_FXUO01000001.1"/>
</dbReference>
<dbReference type="Pfam" id="PF07690">
    <property type="entry name" value="MFS_1"/>
    <property type="match status" value="1"/>
</dbReference>
<dbReference type="PROSITE" id="PS50850">
    <property type="entry name" value="MFS"/>
    <property type="match status" value="1"/>
</dbReference>
<comment type="subcellular location">
    <subcellularLocation>
        <location evidence="1">Endomembrane system</location>
        <topology evidence="1">Multi-pass membrane protein</topology>
    </subcellularLocation>
</comment>
<dbReference type="EMBL" id="FXUO01000001">
    <property type="protein sequence ID" value="SMP87611.1"/>
    <property type="molecule type" value="Genomic_DNA"/>
</dbReference>
<evidence type="ECO:0000256" key="6">
    <source>
        <dbReference type="ARBA" id="ARBA00023136"/>
    </source>
</evidence>
<feature type="transmembrane region" description="Helical" evidence="7">
    <location>
        <begin position="72"/>
        <end position="90"/>
    </location>
</feature>
<feature type="transmembrane region" description="Helical" evidence="7">
    <location>
        <begin position="160"/>
        <end position="179"/>
    </location>
</feature>
<feature type="transmembrane region" description="Helical" evidence="7">
    <location>
        <begin position="272"/>
        <end position="295"/>
    </location>
</feature>
<protein>
    <submittedName>
        <fullName evidence="9">Fucose permease</fullName>
    </submittedName>
</protein>
<keyword evidence="4 7" id="KW-0812">Transmembrane</keyword>
<evidence type="ECO:0000259" key="8">
    <source>
        <dbReference type="PROSITE" id="PS50850"/>
    </source>
</evidence>
<feature type="transmembrane region" description="Helical" evidence="7">
    <location>
        <begin position="239"/>
        <end position="260"/>
    </location>
</feature>
<feature type="domain" description="Major facilitator superfamily (MFS) profile" evidence="8">
    <location>
        <begin position="1"/>
        <end position="389"/>
    </location>
</feature>
<gene>
    <name evidence="9" type="ORF">SAMN05421679_101324</name>
</gene>
<comment type="caution">
    <text evidence="9">The sequence shown here is derived from an EMBL/GenBank/DDBJ whole genome shotgun (WGS) entry which is preliminary data.</text>
</comment>
<feature type="transmembrane region" description="Helical" evidence="7">
    <location>
        <begin position="12"/>
        <end position="35"/>
    </location>
</feature>
<reference evidence="9 10" key="1">
    <citation type="submission" date="2017-05" db="EMBL/GenBank/DDBJ databases">
        <authorList>
            <person name="Varghese N."/>
            <person name="Submissions S."/>
        </authorList>
    </citation>
    <scope>NUCLEOTIDE SEQUENCE [LARGE SCALE GENOMIC DNA]</scope>
    <source>
        <strain evidence="9 10">DSM 18015</strain>
    </source>
</reference>
<evidence type="ECO:0000313" key="9">
    <source>
        <dbReference type="EMBL" id="SMP87611.1"/>
    </source>
</evidence>
<evidence type="ECO:0000256" key="7">
    <source>
        <dbReference type="SAM" id="Phobius"/>
    </source>
</evidence>
<dbReference type="Proteomes" id="UP001158050">
    <property type="component" value="Unassembled WGS sequence"/>
</dbReference>
<dbReference type="InterPro" id="IPR011701">
    <property type="entry name" value="MFS"/>
</dbReference>
<feature type="transmembrane region" description="Helical" evidence="7">
    <location>
        <begin position="96"/>
        <end position="118"/>
    </location>
</feature>
<feature type="transmembrane region" description="Helical" evidence="7">
    <location>
        <begin position="47"/>
        <end position="65"/>
    </location>
</feature>
<dbReference type="Gene3D" id="1.20.1250.20">
    <property type="entry name" value="MFS general substrate transporter like domains"/>
    <property type="match status" value="2"/>
</dbReference>
<keyword evidence="3" id="KW-0813">Transport</keyword>
<evidence type="ECO:0000256" key="5">
    <source>
        <dbReference type="ARBA" id="ARBA00022989"/>
    </source>
</evidence>
<dbReference type="PANTHER" id="PTHR23514">
    <property type="entry name" value="BYPASS OF STOP CODON PROTEIN 6"/>
    <property type="match status" value="1"/>
</dbReference>
<evidence type="ECO:0000256" key="3">
    <source>
        <dbReference type="ARBA" id="ARBA00022448"/>
    </source>
</evidence>
<sequence>MTVNRNKIKAPLILNFLIFSMLLNSMGVIILQLSNQVSYKGLGVLESFKDIPIVIVSLLCVNLINKTGNKNALIISLLFVIISCVALPLVDAFWFFKIWLSIVGVSFALAKISVFSIIKNNFKDRQLASAISSVDAAFMIGIFFVNIGFGSLLTSSYANYWKFGFWIIALLSIINVIMLKSLKIEEDKIIEPAMPGEWKFFFKPKIIIFFIVAFFVVFVEQSFNSWLPSFFKNNLKVNSYFALQSSAFLALFSFFGRLITSRLILRFHWYRFVIICLCMVLFILAISQIVIIYFYNDFKFLLVFIIPIIGLFLSPLFPLYNSEILNQVSKQKTHLFVSWVVIFSSLGSSVGSLYMAMIFHEKLSYFYPFFISLPLLIIFGLTFFLNKTSIINGQKQ</sequence>
<dbReference type="InterPro" id="IPR051788">
    <property type="entry name" value="MFS_Transporter"/>
</dbReference>
<accession>A0ABY1QXK3</accession>
<comment type="similarity">
    <text evidence="2">Belongs to the major facilitator superfamily.</text>
</comment>
<organism evidence="9 10">
    <name type="scientific">Epilithonimonas pallida</name>
    <dbReference type="NCBI Taxonomy" id="373671"/>
    <lineage>
        <taxon>Bacteria</taxon>
        <taxon>Pseudomonadati</taxon>
        <taxon>Bacteroidota</taxon>
        <taxon>Flavobacteriia</taxon>
        <taxon>Flavobacteriales</taxon>
        <taxon>Weeksellaceae</taxon>
        <taxon>Chryseobacterium group</taxon>
        <taxon>Epilithonimonas</taxon>
    </lineage>
</organism>
<evidence type="ECO:0000256" key="4">
    <source>
        <dbReference type="ARBA" id="ARBA00022692"/>
    </source>
</evidence>
<keyword evidence="5 7" id="KW-1133">Transmembrane helix</keyword>
<keyword evidence="6 7" id="KW-0472">Membrane</keyword>
<name>A0ABY1QXK3_9FLAO</name>
<evidence type="ECO:0000313" key="10">
    <source>
        <dbReference type="Proteomes" id="UP001158050"/>
    </source>
</evidence>
<feature type="transmembrane region" description="Helical" evidence="7">
    <location>
        <begin position="130"/>
        <end position="154"/>
    </location>
</feature>
<feature type="transmembrane region" description="Helical" evidence="7">
    <location>
        <begin position="200"/>
        <end position="219"/>
    </location>
</feature>